<dbReference type="PANTHER" id="PTHR11785:SF512">
    <property type="entry name" value="SOBREMESA, ISOFORM B"/>
    <property type="match status" value="1"/>
</dbReference>
<dbReference type="RefSeq" id="WP_126727728.1">
    <property type="nucleotide sequence ID" value="NZ_RYZH01000063.1"/>
</dbReference>
<feature type="transmembrane region" description="Helical" evidence="5">
    <location>
        <begin position="149"/>
        <end position="170"/>
    </location>
</feature>
<reference evidence="6 7" key="2">
    <citation type="submission" date="2019-01" db="EMBL/GenBank/DDBJ databases">
        <title>Tautonia sociabilis, a novel thermotolerant planctomycete of Isosphaeraceae family, isolated from a 4000 m deep subterranean habitat.</title>
        <authorList>
            <person name="Kovaleva O.L."/>
            <person name="Elcheninov A.G."/>
            <person name="Van Heerden E."/>
            <person name="Toshchakov S.V."/>
            <person name="Novikov A."/>
            <person name="Bonch-Osmolovskaya E.A."/>
            <person name="Kublanov I.V."/>
        </authorList>
    </citation>
    <scope>NUCLEOTIDE SEQUENCE [LARGE SCALE GENOMIC DNA]</scope>
    <source>
        <strain evidence="6 7">GM2012</strain>
    </source>
</reference>
<dbReference type="Proteomes" id="UP000280296">
    <property type="component" value="Unassembled WGS sequence"/>
</dbReference>
<evidence type="ECO:0000256" key="3">
    <source>
        <dbReference type="ARBA" id="ARBA00022989"/>
    </source>
</evidence>
<feature type="transmembrane region" description="Helical" evidence="5">
    <location>
        <begin position="472"/>
        <end position="493"/>
    </location>
</feature>
<dbReference type="EMBL" id="RYZH01000063">
    <property type="protein sequence ID" value="RUL83191.1"/>
    <property type="molecule type" value="Genomic_DNA"/>
</dbReference>
<dbReference type="OrthoDB" id="9809628at2"/>
<dbReference type="Gene3D" id="1.20.1740.10">
    <property type="entry name" value="Amino acid/polyamine transporter I"/>
    <property type="match status" value="1"/>
</dbReference>
<sequence>MSEEPGREPAPIPPELSPTDAGHPVLPRVLGPATAFSAIVGSVIGSGIFIVPARVAEAVPAIGTIAVLWIAGGIFSLAGALTVAELGAMLPHAGGPYVYLRESFGKVAGFLFGWTEFLVIRSGSVAALAAGFALYFGEVVPAPEGIPKAAWEAGVAIAAMAAVSALNVIGARVGGGVQVLGTVLKVGTMGAMIVLPLPFVLGMARLENLSPEWPAEIDAALGRAMLAAMVGVLWTYDGWINITALAEEIRDPGRNIPKAAILGTLTLIAVYLGVTLSYHLVLPMADVAHPPGGRNVAGAFFVALFGGAGAWMIALVVMFSIFIALNGNALSGPRAYFAMARDGLLPRFLSRVHPRYRTPAAAIVTQTAWAAMLTALGATFLVIEPPESEAGLPGWLREAWEKLHQTPLYDVLFSYVIFGATFMYALTVASVFILRRTQPSLPRPYRTWGYPVTPVVYLAASALLLGNMLQRTFAESTVGLVIILAGVPAYFAMRRRSAASSA</sequence>
<evidence type="ECO:0000256" key="4">
    <source>
        <dbReference type="ARBA" id="ARBA00023136"/>
    </source>
</evidence>
<dbReference type="GO" id="GO:0015179">
    <property type="term" value="F:L-amino acid transmembrane transporter activity"/>
    <property type="evidence" value="ECO:0007669"/>
    <property type="project" value="TreeGrafter"/>
</dbReference>
<gene>
    <name evidence="6" type="ORF">TsocGM_22610</name>
</gene>
<evidence type="ECO:0000313" key="6">
    <source>
        <dbReference type="EMBL" id="RUL83191.1"/>
    </source>
</evidence>
<feature type="transmembrane region" description="Helical" evidence="5">
    <location>
        <begin position="412"/>
        <end position="435"/>
    </location>
</feature>
<evidence type="ECO:0000256" key="2">
    <source>
        <dbReference type="ARBA" id="ARBA00022692"/>
    </source>
</evidence>
<keyword evidence="3 5" id="KW-1133">Transmembrane helix</keyword>
<feature type="transmembrane region" description="Helical" evidence="5">
    <location>
        <begin position="447"/>
        <end position="466"/>
    </location>
</feature>
<feature type="transmembrane region" description="Helical" evidence="5">
    <location>
        <begin position="300"/>
        <end position="325"/>
    </location>
</feature>
<dbReference type="InterPro" id="IPR002293">
    <property type="entry name" value="AA/rel_permease1"/>
</dbReference>
<comment type="caution">
    <text evidence="6">The sequence shown here is derived from an EMBL/GenBank/DDBJ whole genome shotgun (WGS) entry which is preliminary data.</text>
</comment>
<dbReference type="PIRSF" id="PIRSF006060">
    <property type="entry name" value="AA_transporter"/>
    <property type="match status" value="1"/>
</dbReference>
<feature type="transmembrane region" description="Helical" evidence="5">
    <location>
        <begin position="182"/>
        <end position="204"/>
    </location>
</feature>
<keyword evidence="7" id="KW-1185">Reference proteome</keyword>
<keyword evidence="2 5" id="KW-0812">Transmembrane</keyword>
<comment type="subcellular location">
    <subcellularLocation>
        <location evidence="1">Membrane</location>
        <topology evidence="1">Multi-pass membrane protein</topology>
    </subcellularLocation>
</comment>
<accession>A0A432MDW9</accession>
<dbReference type="PANTHER" id="PTHR11785">
    <property type="entry name" value="AMINO ACID TRANSPORTER"/>
    <property type="match status" value="1"/>
</dbReference>
<evidence type="ECO:0000313" key="7">
    <source>
        <dbReference type="Proteomes" id="UP000280296"/>
    </source>
</evidence>
<evidence type="ECO:0000256" key="5">
    <source>
        <dbReference type="SAM" id="Phobius"/>
    </source>
</evidence>
<feature type="transmembrane region" description="Helical" evidence="5">
    <location>
        <begin position="259"/>
        <end position="280"/>
    </location>
</feature>
<protein>
    <submittedName>
        <fullName evidence="6">Amino acid permease</fullName>
    </submittedName>
</protein>
<dbReference type="GO" id="GO:0016020">
    <property type="term" value="C:membrane"/>
    <property type="evidence" value="ECO:0007669"/>
    <property type="project" value="UniProtKB-SubCell"/>
</dbReference>
<reference evidence="6 7" key="1">
    <citation type="submission" date="2018-12" db="EMBL/GenBank/DDBJ databases">
        <authorList>
            <person name="Toschakov S.V."/>
        </authorList>
    </citation>
    <scope>NUCLEOTIDE SEQUENCE [LARGE SCALE GENOMIC DNA]</scope>
    <source>
        <strain evidence="6 7">GM2012</strain>
    </source>
</reference>
<feature type="transmembrane region" description="Helical" evidence="5">
    <location>
        <begin position="33"/>
        <end position="55"/>
    </location>
</feature>
<evidence type="ECO:0000256" key="1">
    <source>
        <dbReference type="ARBA" id="ARBA00004141"/>
    </source>
</evidence>
<name>A0A432MDW9_9BACT</name>
<dbReference type="Pfam" id="PF13520">
    <property type="entry name" value="AA_permease_2"/>
    <property type="match status" value="1"/>
</dbReference>
<keyword evidence="4 5" id="KW-0472">Membrane</keyword>
<proteinExistence type="predicted"/>
<dbReference type="InterPro" id="IPR050598">
    <property type="entry name" value="AminoAcid_Transporter"/>
</dbReference>
<feature type="transmembrane region" description="Helical" evidence="5">
    <location>
        <begin position="107"/>
        <end position="137"/>
    </location>
</feature>
<feature type="transmembrane region" description="Helical" evidence="5">
    <location>
        <begin position="61"/>
        <end position="86"/>
    </location>
</feature>
<feature type="transmembrane region" description="Helical" evidence="5">
    <location>
        <begin position="360"/>
        <end position="383"/>
    </location>
</feature>
<organism evidence="6 7">
    <name type="scientific">Tautonia sociabilis</name>
    <dbReference type="NCBI Taxonomy" id="2080755"/>
    <lineage>
        <taxon>Bacteria</taxon>
        <taxon>Pseudomonadati</taxon>
        <taxon>Planctomycetota</taxon>
        <taxon>Planctomycetia</taxon>
        <taxon>Isosphaerales</taxon>
        <taxon>Isosphaeraceae</taxon>
        <taxon>Tautonia</taxon>
    </lineage>
</organism>
<dbReference type="AlphaFoldDB" id="A0A432MDW9"/>